<reference evidence="1 2" key="1">
    <citation type="submission" date="2016-03" db="EMBL/GenBank/DDBJ databases">
        <title>Comparative genomics of the ectomycorrhizal sister species Rhizopogon vinicolor and Rhizopogon vesiculosus (Basidiomycota: Boletales) reveals a divergence of the mating type B locus.</title>
        <authorList>
            <person name="Mujic A.B."/>
            <person name="Kuo A."/>
            <person name="Tritt A."/>
            <person name="Lipzen A."/>
            <person name="Chen C."/>
            <person name="Johnson J."/>
            <person name="Sharma A."/>
            <person name="Barry K."/>
            <person name="Grigoriev I.V."/>
            <person name="Spatafora J.W."/>
        </authorList>
    </citation>
    <scope>NUCLEOTIDE SEQUENCE [LARGE SCALE GENOMIC DNA]</scope>
    <source>
        <strain evidence="1 2">AM-OR11-056</strain>
    </source>
</reference>
<gene>
    <name evidence="1" type="ORF">AZE42_10602</name>
</gene>
<dbReference type="EMBL" id="LVVM01005248">
    <property type="protein sequence ID" value="OJA11079.1"/>
    <property type="molecule type" value="Genomic_DNA"/>
</dbReference>
<evidence type="ECO:0000313" key="2">
    <source>
        <dbReference type="Proteomes" id="UP000183567"/>
    </source>
</evidence>
<comment type="caution">
    <text evidence="1">The sequence shown here is derived from an EMBL/GenBank/DDBJ whole genome shotgun (WGS) entry which is preliminary data.</text>
</comment>
<protein>
    <submittedName>
        <fullName evidence="1">Uncharacterized protein</fullName>
    </submittedName>
</protein>
<proteinExistence type="predicted"/>
<dbReference type="Proteomes" id="UP000183567">
    <property type="component" value="Unassembled WGS sequence"/>
</dbReference>
<sequence length="184" mass="19981">MVLEAYKALSPDSEEKLVQNVSAHDDTSRIPFSFIAPKTSVSKMQLELLDTAAEGSKFLNLLRLMTDGVTLVESSIPRSALRAPPELGSLSTSGPRDVVHPLAPTTKRPQQNIFVKPRNEKPRVGGGTQRALVPTAHLQETDGTEVLQMIEKTHLPSVKQSSVVSKPLIAKCDSSNNPVPIRLL</sequence>
<organism evidence="1 2">
    <name type="scientific">Rhizopogon vesiculosus</name>
    <dbReference type="NCBI Taxonomy" id="180088"/>
    <lineage>
        <taxon>Eukaryota</taxon>
        <taxon>Fungi</taxon>
        <taxon>Dikarya</taxon>
        <taxon>Basidiomycota</taxon>
        <taxon>Agaricomycotina</taxon>
        <taxon>Agaricomycetes</taxon>
        <taxon>Agaricomycetidae</taxon>
        <taxon>Boletales</taxon>
        <taxon>Suillineae</taxon>
        <taxon>Rhizopogonaceae</taxon>
        <taxon>Rhizopogon</taxon>
    </lineage>
</organism>
<name>A0A1J8PRD8_9AGAM</name>
<evidence type="ECO:0000313" key="1">
    <source>
        <dbReference type="EMBL" id="OJA11079.1"/>
    </source>
</evidence>
<keyword evidence="2" id="KW-1185">Reference proteome</keyword>
<accession>A0A1J8PRD8</accession>
<dbReference type="AlphaFoldDB" id="A0A1J8PRD8"/>